<evidence type="ECO:0000256" key="1">
    <source>
        <dbReference type="ARBA" id="ARBA00001974"/>
    </source>
</evidence>
<comment type="cofactor">
    <cofactor evidence="1">
        <name>FAD</name>
        <dbReference type="ChEBI" id="CHEBI:57692"/>
    </cofactor>
</comment>
<protein>
    <recommendedName>
        <fullName evidence="8">L-2-hydroxyglutarate dehydrogenase, mitochondrial</fullName>
        <ecNumber evidence="7">1.1.99.2</ecNumber>
    </recommendedName>
</protein>
<proteinExistence type="inferred from homology"/>
<dbReference type="Proteomes" id="UP000518752">
    <property type="component" value="Unassembled WGS sequence"/>
</dbReference>
<dbReference type="PANTHER" id="PTHR43104">
    <property type="entry name" value="L-2-HYDROXYGLUTARATE DEHYDROGENASE, MITOCHONDRIAL"/>
    <property type="match status" value="1"/>
</dbReference>
<dbReference type="Gene3D" id="3.50.50.60">
    <property type="entry name" value="FAD/NAD(P)-binding domain"/>
    <property type="match status" value="1"/>
</dbReference>
<evidence type="ECO:0000256" key="2">
    <source>
        <dbReference type="ARBA" id="ARBA00022630"/>
    </source>
</evidence>
<evidence type="ECO:0000259" key="9">
    <source>
        <dbReference type="Pfam" id="PF01266"/>
    </source>
</evidence>
<keyword evidence="2" id="KW-0285">Flavoprotein</keyword>
<feature type="domain" description="FAD dependent oxidoreductase" evidence="9">
    <location>
        <begin position="27"/>
        <end position="443"/>
    </location>
</feature>
<evidence type="ECO:0000313" key="11">
    <source>
        <dbReference type="Proteomes" id="UP000518752"/>
    </source>
</evidence>
<dbReference type="OrthoDB" id="498204at2759"/>
<comment type="caution">
    <text evidence="10">The sequence shown here is derived from an EMBL/GenBank/DDBJ whole genome shotgun (WGS) entry which is preliminary data.</text>
</comment>
<dbReference type="AlphaFoldDB" id="A0A8H5MGM3"/>
<evidence type="ECO:0000313" key="10">
    <source>
        <dbReference type="EMBL" id="KAF5393740.1"/>
    </source>
</evidence>
<dbReference type="EC" id="1.1.99.2" evidence="7"/>
<evidence type="ECO:0000256" key="4">
    <source>
        <dbReference type="ARBA" id="ARBA00023002"/>
    </source>
</evidence>
<dbReference type="InterPro" id="IPR036188">
    <property type="entry name" value="FAD/NAD-bd_sf"/>
</dbReference>
<name>A0A8H5MGM3_9AGAR</name>
<organism evidence="10 11">
    <name type="scientific">Collybiopsis confluens</name>
    <dbReference type="NCBI Taxonomy" id="2823264"/>
    <lineage>
        <taxon>Eukaryota</taxon>
        <taxon>Fungi</taxon>
        <taxon>Dikarya</taxon>
        <taxon>Basidiomycota</taxon>
        <taxon>Agaricomycotina</taxon>
        <taxon>Agaricomycetes</taxon>
        <taxon>Agaricomycetidae</taxon>
        <taxon>Agaricales</taxon>
        <taxon>Marasmiineae</taxon>
        <taxon>Omphalotaceae</taxon>
        <taxon>Collybiopsis</taxon>
    </lineage>
</organism>
<dbReference type="Pfam" id="PF01266">
    <property type="entry name" value="DAO"/>
    <property type="match status" value="1"/>
</dbReference>
<keyword evidence="4" id="KW-0560">Oxidoreductase</keyword>
<evidence type="ECO:0000256" key="7">
    <source>
        <dbReference type="ARBA" id="ARBA00038878"/>
    </source>
</evidence>
<evidence type="ECO:0000256" key="5">
    <source>
        <dbReference type="ARBA" id="ARBA00036066"/>
    </source>
</evidence>
<keyword evidence="11" id="KW-1185">Reference proteome</keyword>
<evidence type="ECO:0000256" key="3">
    <source>
        <dbReference type="ARBA" id="ARBA00022827"/>
    </source>
</evidence>
<comment type="similarity">
    <text evidence="6">Belongs to the L2HGDH family.</text>
</comment>
<dbReference type="Gene3D" id="3.30.9.10">
    <property type="entry name" value="D-Amino Acid Oxidase, subunit A, domain 2"/>
    <property type="match status" value="1"/>
</dbReference>
<evidence type="ECO:0000256" key="6">
    <source>
        <dbReference type="ARBA" id="ARBA00037941"/>
    </source>
</evidence>
<evidence type="ECO:0000256" key="8">
    <source>
        <dbReference type="ARBA" id="ARBA00041137"/>
    </source>
</evidence>
<accession>A0A8H5MGM3</accession>
<comment type="catalytic activity">
    <reaction evidence="5">
        <text>(S)-2-hydroxyglutarate + A = 2-oxoglutarate + AH2</text>
        <dbReference type="Rhea" id="RHEA:21252"/>
        <dbReference type="ChEBI" id="CHEBI:13193"/>
        <dbReference type="ChEBI" id="CHEBI:16782"/>
        <dbReference type="ChEBI" id="CHEBI:16810"/>
        <dbReference type="ChEBI" id="CHEBI:17499"/>
        <dbReference type="EC" id="1.1.99.2"/>
    </reaction>
</comment>
<dbReference type="InterPro" id="IPR006076">
    <property type="entry name" value="FAD-dep_OxRdtase"/>
</dbReference>
<dbReference type="SUPFAM" id="SSF51905">
    <property type="entry name" value="FAD/NAD(P)-binding domain"/>
    <property type="match status" value="1"/>
</dbReference>
<reference evidence="10 11" key="1">
    <citation type="journal article" date="2020" name="ISME J.">
        <title>Uncovering the hidden diversity of litter-decomposition mechanisms in mushroom-forming fungi.</title>
        <authorList>
            <person name="Floudas D."/>
            <person name="Bentzer J."/>
            <person name="Ahren D."/>
            <person name="Johansson T."/>
            <person name="Persson P."/>
            <person name="Tunlid A."/>
        </authorList>
    </citation>
    <scope>NUCLEOTIDE SEQUENCE [LARGE SCALE GENOMIC DNA]</scope>
    <source>
        <strain evidence="10 11">CBS 406.79</strain>
    </source>
</reference>
<keyword evidence="3" id="KW-0274">FAD</keyword>
<dbReference type="GO" id="GO:0047545">
    <property type="term" value="F:(S)-2-hydroxyglutarate dehydrogenase activity"/>
    <property type="evidence" value="ECO:0007669"/>
    <property type="project" value="UniProtKB-EC"/>
</dbReference>
<sequence>MQGIRGLAAALNSSGRFKYKTPEIAVDHLVIGAGVVGLAIAQRLCEKFPTKSTYVVERHERAGEEISSRNSEVIHAGLYYPADSLKTRLSIRGRELMYERCQEYSVPHRKTGKLVVATEEQRLYIENLHRKATKMEWPPHSSSSLSSPALPTKLISGDEARIMEPNLSTNIAAALWSPETGIVDSHSLMESLEKDILDSDAGDLAYATRIVRVDPYLPESSKEEHDVQGWVVQTATGDDTENVESDPILARTVFNASGLSGPFILNSLLPAEKRIPMYYGRGSYASYKGPGVSGISHLIYPCPDVGPNAHAFASLGTHLTLDMNGKIKFGPDIEYISPQSEEDVDFWARHLVPDDSKLNEMHDAVTKYLPGITLEGLQPDYVGIRPKLVPPGAGAFQDFIFRTDYPSQFGGGGAMGQGPMISLLGIESPGLTSSLAIAEYVVDDIFGGIST</sequence>
<dbReference type="PANTHER" id="PTHR43104:SF4">
    <property type="entry name" value="L-2-HYDROXYGLUTARATE DEHYDROGENASE, MITOCHONDRIAL"/>
    <property type="match status" value="1"/>
</dbReference>
<dbReference type="EMBL" id="JAACJN010000001">
    <property type="protein sequence ID" value="KAF5393740.1"/>
    <property type="molecule type" value="Genomic_DNA"/>
</dbReference>
<gene>
    <name evidence="10" type="ORF">D9757_000325</name>
</gene>